<evidence type="ECO:0000313" key="1">
    <source>
        <dbReference type="EMBL" id="KAF2470141.1"/>
    </source>
</evidence>
<name>A0ACB6QTD5_9PLEO</name>
<dbReference type="Proteomes" id="UP000799755">
    <property type="component" value="Unassembled WGS sequence"/>
</dbReference>
<evidence type="ECO:0000313" key="2">
    <source>
        <dbReference type="Proteomes" id="UP000799755"/>
    </source>
</evidence>
<gene>
    <name evidence="1" type="ORF">BDR25DRAFT_355851</name>
</gene>
<dbReference type="EMBL" id="MU003509">
    <property type="protein sequence ID" value="KAF2470141.1"/>
    <property type="molecule type" value="Genomic_DNA"/>
</dbReference>
<proteinExistence type="predicted"/>
<accession>A0ACB6QTD5</accession>
<comment type="caution">
    <text evidence="1">The sequence shown here is derived from an EMBL/GenBank/DDBJ whole genome shotgun (WGS) entry which is preliminary data.</text>
</comment>
<keyword evidence="2" id="KW-1185">Reference proteome</keyword>
<sequence>MLMMLFVQWAVDGTKGNAVAKVMRRPLWEGYRIEDDGREECSRRCGMSGAPEEESGREELTSEIRRLRIMGLLTRVFQSLGLGAQVGAGADASFRKEGARQRADGEKGEEKSIEQRWNTGTVKDGIKRARLGLDAVDLRALSGSRSDDTGALGGIEISRAKLKKGSRERGKMEGRKKGWDGGGPVELEDGQVGVFDRSPAGASGQTPTNSGACSRLALQNPRWLQHGEAEAGSEQTIMRWLQRTAKDSVLYQHQGGQLPGSLQDAAHKQATQRYPVTPSDGPWTNHRASASVHSVALPPKISCRTANTPSIETCALSLLSELRRLHTASSTFHQRRLSSPVIAVELPANSGEKRLGMHISRMNIVTLIIEDCFAMHSLVHRQCRGPAVHEALSLLLHPNSYRYLPGHLCRRRRIGEGVIHGEYPARKDSRERARQRVPEHLVWPPSPSFQARGCPSRRWPETVSLALSVQIHLVKLALQEPKANAKLWPRQAPLKQPPPDCWAEDAKRPCEQIHMILRNPSFAMAHAAIVAFDCISDGPIPLCSLSCPVCEASFLPAHEDSGWLVYIKRLDSHVKKKLQDMAKYGIKCDTVSSFLEKETTALNLGYGFCLSAAVSICPCGRTGSLYHYDRRHAMIVEGAIAVPRRVQYIPNQWAVRQFMLLRLRKTISSLVSLSPILNPTPPPTAIEVDVSTISPISIPPSMKHPIHQPTFQNVSTRIPMTSAPPCRLKNGGGDDVSTKREPGLGLILAQKRVVECFWFAGLPVGVFMRRGWRSRSGAYIQRCLFVSRTVPFVTDP</sequence>
<organism evidence="1 2">
    <name type="scientific">Lindgomyces ingoldianus</name>
    <dbReference type="NCBI Taxonomy" id="673940"/>
    <lineage>
        <taxon>Eukaryota</taxon>
        <taxon>Fungi</taxon>
        <taxon>Dikarya</taxon>
        <taxon>Ascomycota</taxon>
        <taxon>Pezizomycotina</taxon>
        <taxon>Dothideomycetes</taxon>
        <taxon>Pleosporomycetidae</taxon>
        <taxon>Pleosporales</taxon>
        <taxon>Lindgomycetaceae</taxon>
        <taxon>Lindgomyces</taxon>
    </lineage>
</organism>
<protein>
    <submittedName>
        <fullName evidence="1">Uncharacterized protein</fullName>
    </submittedName>
</protein>
<reference evidence="1" key="1">
    <citation type="journal article" date="2020" name="Stud. Mycol.">
        <title>101 Dothideomycetes genomes: a test case for predicting lifestyles and emergence of pathogens.</title>
        <authorList>
            <person name="Haridas S."/>
            <person name="Albert R."/>
            <person name="Binder M."/>
            <person name="Bloem J."/>
            <person name="Labutti K."/>
            <person name="Salamov A."/>
            <person name="Andreopoulos B."/>
            <person name="Baker S."/>
            <person name="Barry K."/>
            <person name="Bills G."/>
            <person name="Bluhm B."/>
            <person name="Cannon C."/>
            <person name="Castanera R."/>
            <person name="Culley D."/>
            <person name="Daum C."/>
            <person name="Ezra D."/>
            <person name="Gonzalez J."/>
            <person name="Henrissat B."/>
            <person name="Kuo A."/>
            <person name="Liang C."/>
            <person name="Lipzen A."/>
            <person name="Lutzoni F."/>
            <person name="Magnuson J."/>
            <person name="Mondo S."/>
            <person name="Nolan M."/>
            <person name="Ohm R."/>
            <person name="Pangilinan J."/>
            <person name="Park H.-J."/>
            <person name="Ramirez L."/>
            <person name="Alfaro M."/>
            <person name="Sun H."/>
            <person name="Tritt A."/>
            <person name="Yoshinaga Y."/>
            <person name="Zwiers L.-H."/>
            <person name="Turgeon B."/>
            <person name="Goodwin S."/>
            <person name="Spatafora J."/>
            <person name="Crous P."/>
            <person name="Grigoriev I."/>
        </authorList>
    </citation>
    <scope>NUCLEOTIDE SEQUENCE</scope>
    <source>
        <strain evidence="1">ATCC 200398</strain>
    </source>
</reference>